<feature type="domain" description="Transcription regulator Rua1 C-terminal" evidence="2">
    <location>
        <begin position="329"/>
        <end position="417"/>
    </location>
</feature>
<keyword evidence="4" id="KW-1185">Reference proteome</keyword>
<evidence type="ECO:0000256" key="1">
    <source>
        <dbReference type="SAM" id="MobiDB-lite"/>
    </source>
</evidence>
<sequence length="458" mass="52369">MARISRSLRFSTAPVGLDVYVIGHWLASIGTHETKVYSPIPAKDSHSTGVTGVNTPPGSSDLAESGYRRRDNAVGFNDKSYEGHGKSGFSAVQQSKKVSFRTLTKEGTSSFVDLNQITDTLRRFRFILPENNLLRTCKSSPSLNRYHFIHGEDKENAHRRLIFGRSHTAGYPHNRVPSCARIETSTEPKPQESLESYRLSWESPRAHLISKDIYNHTCSKVLEQRKPQKTAILDDYVLPSSISLPPSLDSPITGRSSYYLLGDLLENRVLNPRIRPLDSRITLKKLKLDRQTFKYFRRATSRHRSFYDMPKNRTGGKVSKKRFGPSYHVFRQRYTAVEQREVLCPYCPGYNRWFKDNHSLFQRHLTLAHGITKVGKTIHLLPLPKAIFEIRPRGYINTYAQCPTCHDWIRLGFPECFSVSSKAENVQGSGKEPRMEGLFENFFVHQVKCIDSFLAGRQ</sequence>
<accession>A0A1E3R1A0</accession>
<evidence type="ECO:0000313" key="4">
    <source>
        <dbReference type="Proteomes" id="UP000094336"/>
    </source>
</evidence>
<organism evidence="3 4">
    <name type="scientific">Babjeviella inositovora NRRL Y-12698</name>
    <dbReference type="NCBI Taxonomy" id="984486"/>
    <lineage>
        <taxon>Eukaryota</taxon>
        <taxon>Fungi</taxon>
        <taxon>Dikarya</taxon>
        <taxon>Ascomycota</taxon>
        <taxon>Saccharomycotina</taxon>
        <taxon>Pichiomycetes</taxon>
        <taxon>Serinales incertae sedis</taxon>
        <taxon>Babjeviella</taxon>
    </lineage>
</organism>
<protein>
    <recommendedName>
        <fullName evidence="2">Transcription regulator Rua1 C-terminal domain-containing protein</fullName>
    </recommendedName>
</protein>
<evidence type="ECO:0000259" key="2">
    <source>
        <dbReference type="Pfam" id="PF14616"/>
    </source>
</evidence>
<feature type="region of interest" description="Disordered" evidence="1">
    <location>
        <begin position="44"/>
        <end position="65"/>
    </location>
</feature>
<reference evidence="4" key="1">
    <citation type="submission" date="2016-05" db="EMBL/GenBank/DDBJ databases">
        <title>Comparative genomics of biotechnologically important yeasts.</title>
        <authorList>
            <consortium name="DOE Joint Genome Institute"/>
            <person name="Riley R."/>
            <person name="Haridas S."/>
            <person name="Wolfe K.H."/>
            <person name="Lopes M.R."/>
            <person name="Hittinger C.T."/>
            <person name="Goker M."/>
            <person name="Salamov A."/>
            <person name="Wisecaver J."/>
            <person name="Long T.M."/>
            <person name="Aerts A.L."/>
            <person name="Barry K."/>
            <person name="Choi C."/>
            <person name="Clum A."/>
            <person name="Coughlan A.Y."/>
            <person name="Deshpande S."/>
            <person name="Douglass A.P."/>
            <person name="Hanson S.J."/>
            <person name="Klenk H.-P."/>
            <person name="Labutti K."/>
            <person name="Lapidus A."/>
            <person name="Lindquist E."/>
            <person name="Lipzen A."/>
            <person name="Meier-Kolthoff J.P."/>
            <person name="Ohm R.A."/>
            <person name="Otillar R.P."/>
            <person name="Pangilinan J."/>
            <person name="Peng Y."/>
            <person name="Rokas A."/>
            <person name="Rosa C.A."/>
            <person name="Scheuner C."/>
            <person name="Sibirny A.A."/>
            <person name="Slot J.C."/>
            <person name="Stielow J.B."/>
            <person name="Sun H."/>
            <person name="Kurtzman C.P."/>
            <person name="Blackwell M."/>
            <person name="Grigoriev I.V."/>
            <person name="Jeffries T.W."/>
        </authorList>
    </citation>
    <scope>NUCLEOTIDE SEQUENCE [LARGE SCALE GENOMIC DNA]</scope>
    <source>
        <strain evidence="4">NRRL Y-12698</strain>
    </source>
</reference>
<dbReference type="Proteomes" id="UP000094336">
    <property type="component" value="Unassembled WGS sequence"/>
</dbReference>
<proteinExistence type="predicted"/>
<feature type="compositionally biased region" description="Polar residues" evidence="1">
    <location>
        <begin position="47"/>
        <end position="58"/>
    </location>
</feature>
<dbReference type="AlphaFoldDB" id="A0A1E3R1A0"/>
<dbReference type="GeneID" id="30150594"/>
<dbReference type="RefSeq" id="XP_018988470.1">
    <property type="nucleotide sequence ID" value="XM_019132741.1"/>
</dbReference>
<dbReference type="InterPro" id="IPR028012">
    <property type="entry name" value="Rua1_C"/>
</dbReference>
<gene>
    <name evidence="3" type="ORF">BABINDRAFT_81545</name>
</gene>
<dbReference type="Pfam" id="PF14616">
    <property type="entry name" value="Rua1_C"/>
    <property type="match status" value="1"/>
</dbReference>
<evidence type="ECO:0000313" key="3">
    <source>
        <dbReference type="EMBL" id="ODQ83142.1"/>
    </source>
</evidence>
<name>A0A1E3R1A0_9ASCO</name>
<dbReference type="EMBL" id="KV454426">
    <property type="protein sequence ID" value="ODQ83142.1"/>
    <property type="molecule type" value="Genomic_DNA"/>
</dbReference>